<name>A0ABW7NYI9_9GAMM</name>
<keyword evidence="1" id="KW-0472">Membrane</keyword>
<feature type="transmembrane region" description="Helical" evidence="1">
    <location>
        <begin position="7"/>
        <end position="27"/>
    </location>
</feature>
<feature type="transmembrane region" description="Helical" evidence="1">
    <location>
        <begin position="47"/>
        <end position="67"/>
    </location>
</feature>
<reference evidence="3 4" key="1">
    <citation type="submission" date="2024-08" db="EMBL/GenBank/DDBJ databases">
        <title>Oceanimonas smirnovii Genome sequencing and assembly.</title>
        <authorList>
            <person name="Tang B."/>
        </authorList>
    </citation>
    <scope>NUCLEOTIDE SEQUENCE [LARGE SCALE GENOMIC DNA]</scope>
    <source>
        <strain evidence="3 4">OS2020-119</strain>
    </source>
</reference>
<protein>
    <submittedName>
        <fullName evidence="3">Tripartite tricarboxylate transporter TctB family protein</fullName>
    </submittedName>
</protein>
<comment type="caution">
    <text evidence="3">The sequence shown here is derived from an EMBL/GenBank/DDBJ whole genome shotgun (WGS) entry which is preliminary data.</text>
</comment>
<dbReference type="InterPro" id="IPR009936">
    <property type="entry name" value="DUF1468"/>
</dbReference>
<keyword evidence="4" id="KW-1185">Reference proteome</keyword>
<evidence type="ECO:0000256" key="1">
    <source>
        <dbReference type="SAM" id="Phobius"/>
    </source>
</evidence>
<keyword evidence="1" id="KW-1133">Transmembrane helix</keyword>
<evidence type="ECO:0000313" key="3">
    <source>
        <dbReference type="EMBL" id="MFH7564267.1"/>
    </source>
</evidence>
<dbReference type="Pfam" id="PF07331">
    <property type="entry name" value="TctB"/>
    <property type="match status" value="1"/>
</dbReference>
<evidence type="ECO:0000259" key="2">
    <source>
        <dbReference type="Pfam" id="PF07331"/>
    </source>
</evidence>
<evidence type="ECO:0000313" key="4">
    <source>
        <dbReference type="Proteomes" id="UP001610706"/>
    </source>
</evidence>
<dbReference type="EMBL" id="JBGFTR010000003">
    <property type="protein sequence ID" value="MFH7564267.1"/>
    <property type="molecule type" value="Genomic_DNA"/>
</dbReference>
<dbReference type="Proteomes" id="UP001610706">
    <property type="component" value="Unassembled WGS sequence"/>
</dbReference>
<keyword evidence="1" id="KW-0812">Transmembrane</keyword>
<sequence length="154" mass="16669">MKTNRSELVPGTLVFLTAGAGLIITNSVNTGESGTGVSFGPYFYPSLILWLLAALSAILLVKSFLLGKADSQGSVKPNQRQKLAGLRIVVLFAILLLYCLLFFNIGFMYPSMLALFALLLVFGRKVDIGTITISIATPAILYVLFTYIFDIALP</sequence>
<feature type="domain" description="DUF1468" evidence="2">
    <location>
        <begin position="14"/>
        <end position="154"/>
    </location>
</feature>
<organism evidence="3 4">
    <name type="scientific">Oceanimonas smirnovii</name>
    <dbReference type="NCBI Taxonomy" id="264574"/>
    <lineage>
        <taxon>Bacteria</taxon>
        <taxon>Pseudomonadati</taxon>
        <taxon>Pseudomonadota</taxon>
        <taxon>Gammaproteobacteria</taxon>
        <taxon>Aeromonadales</taxon>
        <taxon>Aeromonadaceae</taxon>
        <taxon>Oceanimonas</taxon>
    </lineage>
</organism>
<dbReference type="RefSeq" id="WP_395544863.1">
    <property type="nucleotide sequence ID" value="NZ_CP166302.1"/>
</dbReference>
<gene>
    <name evidence="3" type="ORF">AB9R89_02890</name>
</gene>
<proteinExistence type="predicted"/>
<feature type="transmembrane region" description="Helical" evidence="1">
    <location>
        <begin position="88"/>
        <end position="108"/>
    </location>
</feature>
<accession>A0ABW7NYI9</accession>
<feature type="transmembrane region" description="Helical" evidence="1">
    <location>
        <begin position="128"/>
        <end position="149"/>
    </location>
</feature>